<proteinExistence type="predicted"/>
<sequence length="86" mass="9862">MDVKETPMRCTVTFMLLFMFSHPLTADDSDNNPLAKKLKTKLQTKVDNKFDRYQGYCDVMIEMEHKGKKAAVKRVRGSGDKSVCRS</sequence>
<dbReference type="EMBL" id="BSOE01000005">
    <property type="protein sequence ID" value="GLR02722.1"/>
    <property type="molecule type" value="Genomic_DNA"/>
</dbReference>
<keyword evidence="1" id="KW-0732">Signal</keyword>
<dbReference type="Proteomes" id="UP001156669">
    <property type="component" value="Unassembled WGS sequence"/>
</dbReference>
<evidence type="ECO:0000313" key="2">
    <source>
        <dbReference type="EMBL" id="GLR02722.1"/>
    </source>
</evidence>
<protein>
    <submittedName>
        <fullName evidence="2">Uncharacterized protein</fullName>
    </submittedName>
</protein>
<name>A0ABQ5XVG8_9VIBR</name>
<feature type="chain" id="PRO_5047008374" evidence="1">
    <location>
        <begin position="27"/>
        <end position="86"/>
    </location>
</feature>
<gene>
    <name evidence="2" type="ORF">GCM10007906_03090</name>
</gene>
<evidence type="ECO:0000256" key="1">
    <source>
        <dbReference type="SAM" id="SignalP"/>
    </source>
</evidence>
<organism evidence="2 3">
    <name type="scientific">Vibrio hyugaensis</name>
    <dbReference type="NCBI Taxonomy" id="1534743"/>
    <lineage>
        <taxon>Bacteria</taxon>
        <taxon>Pseudomonadati</taxon>
        <taxon>Pseudomonadota</taxon>
        <taxon>Gammaproteobacteria</taxon>
        <taxon>Vibrionales</taxon>
        <taxon>Vibrionaceae</taxon>
        <taxon>Vibrio</taxon>
    </lineage>
</organism>
<comment type="caution">
    <text evidence="2">The sequence shown here is derived from an EMBL/GenBank/DDBJ whole genome shotgun (WGS) entry which is preliminary data.</text>
</comment>
<evidence type="ECO:0000313" key="3">
    <source>
        <dbReference type="Proteomes" id="UP001156669"/>
    </source>
</evidence>
<reference evidence="3" key="1">
    <citation type="journal article" date="2019" name="Int. J. Syst. Evol. Microbiol.">
        <title>The Global Catalogue of Microorganisms (GCM) 10K type strain sequencing project: providing services to taxonomists for standard genome sequencing and annotation.</title>
        <authorList>
            <consortium name="The Broad Institute Genomics Platform"/>
            <consortium name="The Broad Institute Genome Sequencing Center for Infectious Disease"/>
            <person name="Wu L."/>
            <person name="Ma J."/>
        </authorList>
    </citation>
    <scope>NUCLEOTIDE SEQUENCE [LARGE SCALE GENOMIC DNA]</scope>
    <source>
        <strain evidence="3">NBRC 110633</strain>
    </source>
</reference>
<keyword evidence="3" id="KW-1185">Reference proteome</keyword>
<feature type="signal peptide" evidence="1">
    <location>
        <begin position="1"/>
        <end position="26"/>
    </location>
</feature>
<accession>A0ABQ5XVG8</accession>